<proteinExistence type="inferred from homology"/>
<dbReference type="InterPro" id="IPR036390">
    <property type="entry name" value="WH_DNA-bd_sf"/>
</dbReference>
<dbReference type="PANTHER" id="PTHR30537:SF5">
    <property type="entry name" value="HTH-TYPE TRANSCRIPTIONAL ACTIVATOR TTDR-RELATED"/>
    <property type="match status" value="1"/>
</dbReference>
<dbReference type="InterPro" id="IPR000847">
    <property type="entry name" value="LysR_HTH_N"/>
</dbReference>
<dbReference type="PROSITE" id="PS50931">
    <property type="entry name" value="HTH_LYSR"/>
    <property type="match status" value="1"/>
</dbReference>
<evidence type="ECO:0000256" key="2">
    <source>
        <dbReference type="ARBA" id="ARBA00023015"/>
    </source>
</evidence>
<sequence>MDSFVSTQIDELSALLALSRKGSFVGAGRLINKHASVISKRIVALEERLGVRLVERTTRQVKLTEAGEKLASEVLAAQQLIADAEQAASEGAAEPKGRLRLALPAAMGRKWIAPLLPDFLLSYPQVELDVHFGEQFLDLIDNRIDVAVRIGALSDSQLIAKKLADHERILCAAPSYIARHGNPNAPAELGSHNCLQFNGFATFPEWHLFNGDRREVVHARGVMTSNDSPALTEVAKAGLGILGAGEWLVAEEMARGELVRVLPDWRFDQESGIYLLRPSKLYAPAHVAAFCNWITAMFRGAPPWRKFTIKA</sequence>
<dbReference type="Gene3D" id="1.10.10.10">
    <property type="entry name" value="Winged helix-like DNA-binding domain superfamily/Winged helix DNA-binding domain"/>
    <property type="match status" value="1"/>
</dbReference>
<dbReference type="AlphaFoldDB" id="A0AAU7S5P4"/>
<dbReference type="Gene3D" id="3.40.190.290">
    <property type="match status" value="1"/>
</dbReference>
<dbReference type="InterPro" id="IPR005119">
    <property type="entry name" value="LysR_subst-bd"/>
</dbReference>
<gene>
    <name evidence="6" type="ORF">ABM479_34140</name>
</gene>
<evidence type="ECO:0000256" key="1">
    <source>
        <dbReference type="ARBA" id="ARBA00009437"/>
    </source>
</evidence>
<dbReference type="InterPro" id="IPR058163">
    <property type="entry name" value="LysR-type_TF_proteobact-type"/>
</dbReference>
<dbReference type="Pfam" id="PF03466">
    <property type="entry name" value="LysR_substrate"/>
    <property type="match status" value="1"/>
</dbReference>
<dbReference type="SUPFAM" id="SSF53850">
    <property type="entry name" value="Periplasmic binding protein-like II"/>
    <property type="match status" value="1"/>
</dbReference>
<comment type="similarity">
    <text evidence="1">Belongs to the LysR transcriptional regulatory family.</text>
</comment>
<name>A0AAU7S5P4_9HYPH</name>
<reference evidence="6" key="1">
    <citation type="submission" date="2024-06" db="EMBL/GenBank/DDBJ databases">
        <authorList>
            <person name="Li T."/>
            <person name="Gao R."/>
        </authorList>
    </citation>
    <scope>NUCLEOTIDE SEQUENCE</scope>
    <source>
        <strain evidence="6">ZPR3</strain>
        <plasmid evidence="6">unnamed3</plasmid>
    </source>
</reference>
<dbReference type="Pfam" id="PF00126">
    <property type="entry name" value="HTH_1"/>
    <property type="match status" value="1"/>
</dbReference>
<evidence type="ECO:0000256" key="4">
    <source>
        <dbReference type="ARBA" id="ARBA00023163"/>
    </source>
</evidence>
<keyword evidence="2" id="KW-0805">Transcription regulation</keyword>
<protein>
    <submittedName>
        <fullName evidence="6">LysR family transcriptional regulator</fullName>
    </submittedName>
</protein>
<organism evidence="6">
    <name type="scientific">Rhizobium sp. ZPR3</name>
    <dbReference type="NCBI Taxonomy" id="3158967"/>
    <lineage>
        <taxon>Bacteria</taxon>
        <taxon>Pseudomonadati</taxon>
        <taxon>Pseudomonadota</taxon>
        <taxon>Alphaproteobacteria</taxon>
        <taxon>Hyphomicrobiales</taxon>
        <taxon>Rhizobiaceae</taxon>
        <taxon>Rhizobium/Agrobacterium group</taxon>
        <taxon>Rhizobium</taxon>
    </lineage>
</organism>
<dbReference type="GO" id="GO:0003700">
    <property type="term" value="F:DNA-binding transcription factor activity"/>
    <property type="evidence" value="ECO:0007669"/>
    <property type="project" value="InterPro"/>
</dbReference>
<dbReference type="RefSeq" id="WP_349962956.1">
    <property type="nucleotide sequence ID" value="NZ_CP157963.1"/>
</dbReference>
<evidence type="ECO:0000256" key="3">
    <source>
        <dbReference type="ARBA" id="ARBA00023125"/>
    </source>
</evidence>
<dbReference type="GO" id="GO:0043565">
    <property type="term" value="F:sequence-specific DNA binding"/>
    <property type="evidence" value="ECO:0007669"/>
    <property type="project" value="TreeGrafter"/>
</dbReference>
<accession>A0AAU7S5P4</accession>
<dbReference type="InterPro" id="IPR036388">
    <property type="entry name" value="WH-like_DNA-bd_sf"/>
</dbReference>
<evidence type="ECO:0000313" key="6">
    <source>
        <dbReference type="EMBL" id="XBT97747.1"/>
    </source>
</evidence>
<keyword evidence="4" id="KW-0804">Transcription</keyword>
<dbReference type="EMBL" id="CP157963">
    <property type="protein sequence ID" value="XBT97747.1"/>
    <property type="molecule type" value="Genomic_DNA"/>
</dbReference>
<dbReference type="CDD" id="cd08422">
    <property type="entry name" value="PBP2_CrgA_like"/>
    <property type="match status" value="1"/>
</dbReference>
<dbReference type="SUPFAM" id="SSF46785">
    <property type="entry name" value="Winged helix' DNA-binding domain"/>
    <property type="match status" value="1"/>
</dbReference>
<evidence type="ECO:0000259" key="5">
    <source>
        <dbReference type="PROSITE" id="PS50931"/>
    </source>
</evidence>
<dbReference type="FunFam" id="3.40.190.290:FF:000001">
    <property type="entry name" value="Transcriptional regulator, LysR family"/>
    <property type="match status" value="1"/>
</dbReference>
<keyword evidence="6" id="KW-0614">Plasmid</keyword>
<dbReference type="PANTHER" id="PTHR30537">
    <property type="entry name" value="HTH-TYPE TRANSCRIPTIONAL REGULATOR"/>
    <property type="match status" value="1"/>
</dbReference>
<feature type="domain" description="HTH lysR-type" evidence="5">
    <location>
        <begin position="7"/>
        <end position="64"/>
    </location>
</feature>
<keyword evidence="3" id="KW-0238">DNA-binding</keyword>
<dbReference type="GO" id="GO:0006351">
    <property type="term" value="P:DNA-templated transcription"/>
    <property type="evidence" value="ECO:0007669"/>
    <property type="project" value="TreeGrafter"/>
</dbReference>
<geneLocation type="plasmid" evidence="6">
    <name>unnamed3</name>
</geneLocation>